<evidence type="ECO:0000313" key="2">
    <source>
        <dbReference type="EMBL" id="KAF1974568.1"/>
    </source>
</evidence>
<keyword evidence="3" id="KW-1185">Reference proteome</keyword>
<evidence type="ECO:0000256" key="1">
    <source>
        <dbReference type="SAM" id="MobiDB-lite"/>
    </source>
</evidence>
<dbReference type="EMBL" id="ML976674">
    <property type="protein sequence ID" value="KAF1974568.1"/>
    <property type="molecule type" value="Genomic_DNA"/>
</dbReference>
<gene>
    <name evidence="2" type="ORF">BU23DRAFT_567376</name>
</gene>
<protein>
    <submittedName>
        <fullName evidence="2">Uncharacterized protein</fullName>
    </submittedName>
</protein>
<dbReference type="Proteomes" id="UP000800036">
    <property type="component" value="Unassembled WGS sequence"/>
</dbReference>
<organism evidence="2 3">
    <name type="scientific">Bimuria novae-zelandiae CBS 107.79</name>
    <dbReference type="NCBI Taxonomy" id="1447943"/>
    <lineage>
        <taxon>Eukaryota</taxon>
        <taxon>Fungi</taxon>
        <taxon>Dikarya</taxon>
        <taxon>Ascomycota</taxon>
        <taxon>Pezizomycotina</taxon>
        <taxon>Dothideomycetes</taxon>
        <taxon>Pleosporomycetidae</taxon>
        <taxon>Pleosporales</taxon>
        <taxon>Massarineae</taxon>
        <taxon>Didymosphaeriaceae</taxon>
        <taxon>Bimuria</taxon>
    </lineage>
</organism>
<feature type="compositionally biased region" description="Low complexity" evidence="1">
    <location>
        <begin position="22"/>
        <end position="33"/>
    </location>
</feature>
<proteinExistence type="predicted"/>
<feature type="region of interest" description="Disordered" evidence="1">
    <location>
        <begin position="82"/>
        <end position="101"/>
    </location>
</feature>
<reference evidence="2" key="1">
    <citation type="journal article" date="2020" name="Stud. Mycol.">
        <title>101 Dothideomycetes genomes: a test case for predicting lifestyles and emergence of pathogens.</title>
        <authorList>
            <person name="Haridas S."/>
            <person name="Albert R."/>
            <person name="Binder M."/>
            <person name="Bloem J."/>
            <person name="Labutti K."/>
            <person name="Salamov A."/>
            <person name="Andreopoulos B."/>
            <person name="Baker S."/>
            <person name="Barry K."/>
            <person name="Bills G."/>
            <person name="Bluhm B."/>
            <person name="Cannon C."/>
            <person name="Castanera R."/>
            <person name="Culley D."/>
            <person name="Daum C."/>
            <person name="Ezra D."/>
            <person name="Gonzalez J."/>
            <person name="Henrissat B."/>
            <person name="Kuo A."/>
            <person name="Liang C."/>
            <person name="Lipzen A."/>
            <person name="Lutzoni F."/>
            <person name="Magnuson J."/>
            <person name="Mondo S."/>
            <person name="Nolan M."/>
            <person name="Ohm R."/>
            <person name="Pangilinan J."/>
            <person name="Park H.-J."/>
            <person name="Ramirez L."/>
            <person name="Alfaro M."/>
            <person name="Sun H."/>
            <person name="Tritt A."/>
            <person name="Yoshinaga Y."/>
            <person name="Zwiers L.-H."/>
            <person name="Turgeon B."/>
            <person name="Goodwin S."/>
            <person name="Spatafora J."/>
            <person name="Crous P."/>
            <person name="Grigoriev I."/>
        </authorList>
    </citation>
    <scope>NUCLEOTIDE SEQUENCE</scope>
    <source>
        <strain evidence="2">CBS 107.79</strain>
    </source>
</reference>
<feature type="region of interest" description="Disordered" evidence="1">
    <location>
        <begin position="19"/>
        <end position="47"/>
    </location>
</feature>
<name>A0A6A5VCM4_9PLEO</name>
<evidence type="ECO:0000313" key="3">
    <source>
        <dbReference type="Proteomes" id="UP000800036"/>
    </source>
</evidence>
<accession>A0A6A5VCM4</accession>
<dbReference type="AlphaFoldDB" id="A0A6A5VCM4"/>
<sequence>MVDVAVSFQFFSLTDYDASPHTTASPTSANNTAKRPALRRNKIVTRNTRGRCVPASPIISTIHRPPRRIQVSVRVRGNRVAKRSDIAVGGGSPHGGSSHLSSDTYRSRWASAYAALLSHRTESTWRFLSEPQMGPGTPFTTPFSRGYTSGIPFISSGIGWLRIKMGIYAAGAFPIEWRRSDLMGIFTYAASPLGRTKSGAFSIGSAEGGAWHTVSLPFFSLPSPVPFMASSVHAAAQSMCVDEANSCPQARSHPISSVHTR</sequence>